<dbReference type="RefSeq" id="WP_347918480.1">
    <property type="nucleotide sequence ID" value="NZ_JBDXMX010000001.1"/>
</dbReference>
<proteinExistence type="predicted"/>
<comment type="caution">
    <text evidence="1">The sequence shown here is derived from an EMBL/GenBank/DDBJ whole genome shotgun (WGS) entry which is preliminary data.</text>
</comment>
<reference evidence="1 2" key="1">
    <citation type="submission" date="2024-05" db="EMBL/GenBank/DDBJ databases">
        <authorList>
            <person name="Yi C."/>
        </authorList>
    </citation>
    <scope>NUCLEOTIDE SEQUENCE [LARGE SCALE GENOMIC DNA]</scope>
    <source>
        <strain evidence="1 2">XS13</strain>
    </source>
</reference>
<accession>A0ABV0IFI5</accession>
<dbReference type="EMBL" id="JBDXMX010000001">
    <property type="protein sequence ID" value="MEO9246444.1"/>
    <property type="molecule type" value="Genomic_DNA"/>
</dbReference>
<sequence length="74" mass="8082">MSTPTLPGNPHISADDVHVRDAVLALAFEQRTANDITYLQLAATVQLTGARPDGNWRQLEGDIRTRLGLDEVQA</sequence>
<evidence type="ECO:0000313" key="1">
    <source>
        <dbReference type="EMBL" id="MEO9246444.1"/>
    </source>
</evidence>
<evidence type="ECO:0000313" key="2">
    <source>
        <dbReference type="Proteomes" id="UP001484097"/>
    </source>
</evidence>
<dbReference type="Proteomes" id="UP001484097">
    <property type="component" value="Unassembled WGS sequence"/>
</dbReference>
<organism evidence="1 2">
    <name type="scientific">Citricoccus nitrophenolicus</name>
    <dbReference type="NCBI Taxonomy" id="863575"/>
    <lineage>
        <taxon>Bacteria</taxon>
        <taxon>Bacillati</taxon>
        <taxon>Actinomycetota</taxon>
        <taxon>Actinomycetes</taxon>
        <taxon>Micrococcales</taxon>
        <taxon>Micrococcaceae</taxon>
        <taxon>Citricoccus</taxon>
    </lineage>
</organism>
<keyword evidence="2" id="KW-1185">Reference proteome</keyword>
<name>A0ABV0IFI5_9MICC</name>
<gene>
    <name evidence="1" type="ORF">ABDK96_01970</name>
</gene>
<protein>
    <submittedName>
        <fullName evidence="1">Uncharacterized protein</fullName>
    </submittedName>
</protein>